<dbReference type="Proteomes" id="UP001255856">
    <property type="component" value="Unassembled WGS sequence"/>
</dbReference>
<dbReference type="EMBL" id="JASFZW010000004">
    <property type="protein sequence ID" value="KAK2078726.1"/>
    <property type="molecule type" value="Genomic_DNA"/>
</dbReference>
<dbReference type="GO" id="GO:0006397">
    <property type="term" value="P:mRNA processing"/>
    <property type="evidence" value="ECO:0007669"/>
    <property type="project" value="UniProtKB-KW"/>
</dbReference>
<dbReference type="InterPro" id="IPR006529">
    <property type="entry name" value="U2AF_lg"/>
</dbReference>
<keyword evidence="3 9" id="KW-0507">mRNA processing</keyword>
<dbReference type="SMART" id="SM00360">
    <property type="entry name" value="RRM"/>
    <property type="match status" value="3"/>
</dbReference>
<evidence type="ECO:0000256" key="3">
    <source>
        <dbReference type="ARBA" id="ARBA00022664"/>
    </source>
</evidence>
<evidence type="ECO:0000256" key="8">
    <source>
        <dbReference type="PROSITE-ProRule" id="PRU00176"/>
    </source>
</evidence>
<comment type="function">
    <text evidence="9">Necessary for the splicing of pre-mRNA.</text>
</comment>
<feature type="compositionally biased region" description="Basic residues" evidence="10">
    <location>
        <begin position="33"/>
        <end position="44"/>
    </location>
</feature>
<keyword evidence="6 9" id="KW-0508">mRNA splicing</keyword>
<dbReference type="Gene3D" id="3.30.70.330">
    <property type="match status" value="3"/>
</dbReference>
<dbReference type="SUPFAM" id="SSF54928">
    <property type="entry name" value="RNA-binding domain, RBD"/>
    <property type="match status" value="2"/>
</dbReference>
<evidence type="ECO:0000256" key="10">
    <source>
        <dbReference type="SAM" id="MobiDB-lite"/>
    </source>
</evidence>
<evidence type="ECO:0000256" key="7">
    <source>
        <dbReference type="ARBA" id="ARBA00023242"/>
    </source>
</evidence>
<dbReference type="PROSITE" id="PS50102">
    <property type="entry name" value="RRM"/>
    <property type="match status" value="2"/>
</dbReference>
<feature type="compositionally biased region" description="Basic and acidic residues" evidence="10">
    <location>
        <begin position="1"/>
        <end position="32"/>
    </location>
</feature>
<dbReference type="FunFam" id="3.30.70.330:FF:000097">
    <property type="entry name" value="U2 snRNP auxiliary factor large subunit"/>
    <property type="match status" value="1"/>
</dbReference>
<evidence type="ECO:0000256" key="9">
    <source>
        <dbReference type="RuleBase" id="RU364135"/>
    </source>
</evidence>
<evidence type="ECO:0000313" key="12">
    <source>
        <dbReference type="EMBL" id="KAK2078726.1"/>
    </source>
</evidence>
<evidence type="ECO:0000313" key="13">
    <source>
        <dbReference type="Proteomes" id="UP001255856"/>
    </source>
</evidence>
<name>A0AAD9IHS2_PROWI</name>
<gene>
    <name evidence="12" type="ORF">QBZ16_003566</name>
</gene>
<dbReference type="GO" id="GO:0005634">
    <property type="term" value="C:nucleus"/>
    <property type="evidence" value="ECO:0007669"/>
    <property type="project" value="UniProtKB-SubCell"/>
</dbReference>
<keyword evidence="4" id="KW-0677">Repeat</keyword>
<feature type="domain" description="RRM" evidence="11">
    <location>
        <begin position="268"/>
        <end position="346"/>
    </location>
</feature>
<dbReference type="SMART" id="SM00361">
    <property type="entry name" value="RRM_1"/>
    <property type="match status" value="2"/>
</dbReference>
<dbReference type="NCBIfam" id="TIGR01642">
    <property type="entry name" value="U2AF_lg"/>
    <property type="match status" value="1"/>
</dbReference>
<dbReference type="InterPro" id="IPR003954">
    <property type="entry name" value="RRM_euk-type"/>
</dbReference>
<dbReference type="CDD" id="cd12232">
    <property type="entry name" value="RRM3_U2AF65"/>
    <property type="match status" value="1"/>
</dbReference>
<comment type="similarity">
    <text evidence="2 9">Belongs to the splicing factor SR family.</text>
</comment>
<keyword evidence="5 8" id="KW-0694">RNA-binding</keyword>
<feature type="region of interest" description="Disordered" evidence="10">
    <location>
        <begin position="1"/>
        <end position="79"/>
    </location>
</feature>
<protein>
    <recommendedName>
        <fullName evidence="9">Splicing factor U2af large subunit</fullName>
    </recommendedName>
    <alternativeName>
        <fullName evidence="9">U2 auxiliary factor 65 kDa subunit</fullName>
    </alternativeName>
    <alternativeName>
        <fullName evidence="9">U2 small nuclear ribonucleoprotein auxiliary factor large subunit (U2 snRNP auxiliary factor large subunit)</fullName>
    </alternativeName>
</protein>
<dbReference type="CDD" id="cd12230">
    <property type="entry name" value="RRM1_U2AF65"/>
    <property type="match status" value="1"/>
</dbReference>
<keyword evidence="7 9" id="KW-0539">Nucleus</keyword>
<proteinExistence type="inferred from homology"/>
<dbReference type="AlphaFoldDB" id="A0AAD9IHS2"/>
<evidence type="ECO:0000259" key="11">
    <source>
        <dbReference type="PROSITE" id="PS50102"/>
    </source>
</evidence>
<evidence type="ECO:0000256" key="5">
    <source>
        <dbReference type="ARBA" id="ARBA00022884"/>
    </source>
</evidence>
<dbReference type="PANTHER" id="PTHR23139">
    <property type="entry name" value="RNA-BINDING PROTEIN"/>
    <property type="match status" value="1"/>
</dbReference>
<dbReference type="InterPro" id="IPR000504">
    <property type="entry name" value="RRM_dom"/>
</dbReference>
<accession>A0AAD9IHS2</accession>
<evidence type="ECO:0000256" key="2">
    <source>
        <dbReference type="ARBA" id="ARBA00010269"/>
    </source>
</evidence>
<evidence type="ECO:0000256" key="6">
    <source>
        <dbReference type="ARBA" id="ARBA00023187"/>
    </source>
</evidence>
<dbReference type="FunFam" id="3.30.70.330:FF:000057">
    <property type="entry name" value="U2 snRNP auxiliary factor large subunit"/>
    <property type="match status" value="1"/>
</dbReference>
<evidence type="ECO:0000256" key="1">
    <source>
        <dbReference type="ARBA" id="ARBA00004123"/>
    </source>
</evidence>
<dbReference type="GO" id="GO:0003723">
    <property type="term" value="F:RNA binding"/>
    <property type="evidence" value="ECO:0007669"/>
    <property type="project" value="UniProtKB-UniRule"/>
</dbReference>
<sequence>MADTGRYERERRRDDREDSRRDDRESRHSRYHDSRRRSRSRERRRSPDDSRSPRARSPAYDPERPRRRPTWFDIPPVGGAPPPLNSLPGAVQVIADGAAPVAPAQGSVFGAGGSQQATRHARRIYVGGLPPSATEDGLSAFFSNALAAVGGTVAGPGSAVVNVYVNYEKKFAFVELRTVEEASNAMALDGIMYEGVTVRIRRPADYQAAAALPLGPSQPNPNLNLAAIGLDKKAPDAAAAAAAVIAAAMIPGPDGAPLPPPQPVTGSDRIFVGGLPYYLTEEQIRELLTSFGIIKQLDIVRDRETQTFKGYCFMVFEEQSAADMAMAGLHGMKMGDRSLTVRPANDNARAAEAAVPVAPPRVVRLLEAVTPEELADDEEYADIMEDMREECGKYGQVLQVHIPRPGPPGAPPPVGLGKVLVEFGEPGAAIAARNAMHGRKFSGRTVVATLLTDDDYKAMKWD</sequence>
<organism evidence="12 13">
    <name type="scientific">Prototheca wickerhamii</name>
    <dbReference type="NCBI Taxonomy" id="3111"/>
    <lineage>
        <taxon>Eukaryota</taxon>
        <taxon>Viridiplantae</taxon>
        <taxon>Chlorophyta</taxon>
        <taxon>core chlorophytes</taxon>
        <taxon>Trebouxiophyceae</taxon>
        <taxon>Chlorellales</taxon>
        <taxon>Chlorellaceae</taxon>
        <taxon>Prototheca</taxon>
    </lineage>
</organism>
<dbReference type="InterPro" id="IPR012677">
    <property type="entry name" value="Nucleotide-bd_a/b_plait_sf"/>
</dbReference>
<evidence type="ECO:0000256" key="4">
    <source>
        <dbReference type="ARBA" id="ARBA00022737"/>
    </source>
</evidence>
<feature type="domain" description="RRM" evidence="11">
    <location>
        <begin position="122"/>
        <end position="205"/>
    </location>
</feature>
<dbReference type="InterPro" id="IPR035979">
    <property type="entry name" value="RBD_domain_sf"/>
</dbReference>
<comment type="caution">
    <text evidence="12">The sequence shown here is derived from an EMBL/GenBank/DDBJ whole genome shotgun (WGS) entry which is preliminary data.</text>
</comment>
<comment type="subcellular location">
    <subcellularLocation>
        <location evidence="1 9">Nucleus</location>
    </subcellularLocation>
</comment>
<dbReference type="Pfam" id="PF00076">
    <property type="entry name" value="RRM_1"/>
    <property type="match status" value="1"/>
</dbReference>
<reference evidence="12" key="1">
    <citation type="submission" date="2021-01" db="EMBL/GenBank/DDBJ databases">
        <authorList>
            <person name="Eckstrom K.M.E."/>
        </authorList>
    </citation>
    <scope>NUCLEOTIDE SEQUENCE</scope>
    <source>
        <strain evidence="12">UVCC 0001</strain>
    </source>
</reference>
<dbReference type="GO" id="GO:0008380">
    <property type="term" value="P:RNA splicing"/>
    <property type="evidence" value="ECO:0007669"/>
    <property type="project" value="UniProtKB-KW"/>
</dbReference>
<keyword evidence="13" id="KW-1185">Reference proteome</keyword>